<proteinExistence type="predicted"/>
<dbReference type="InterPro" id="IPR006522">
    <property type="entry name" value="Phage_virion_morphogenesis"/>
</dbReference>
<reference evidence="3" key="2">
    <citation type="submission" date="2012-01" db="EMBL/GenBank/DDBJ databases">
        <title>Complete sequence of chromosome of Rahnella aquatilis CIP 78.65.</title>
        <authorList>
            <person name="Lucas S."/>
            <person name="Han J."/>
            <person name="Lapidus A."/>
            <person name="Cheng J.-F."/>
            <person name="Goodwin L."/>
            <person name="Pitluck S."/>
            <person name="Peters L."/>
            <person name="Ovchinnikova G."/>
            <person name="Held B."/>
            <person name="Detter J.C."/>
            <person name="Han C."/>
            <person name="Tapia R."/>
            <person name="Land M."/>
            <person name="Hauser L."/>
            <person name="Kyrpides N."/>
            <person name="Ivanova N."/>
            <person name="Pagani I."/>
            <person name="Sobecky P."/>
            <person name="Martinez R."/>
            <person name="Woyke T."/>
        </authorList>
    </citation>
    <scope>NUCLEOTIDE SEQUENCE [LARGE SCALE GENOMIC DNA]</scope>
    <source>
        <strain evidence="3">ATCC 33071 / DSM 4594 / JCM 1683 / NBRC 105701 / NCIMB 13365 / CIP 78.65</strain>
    </source>
</reference>
<dbReference type="Pfam" id="PF05069">
    <property type="entry name" value="Phage_tail_S"/>
    <property type="match status" value="1"/>
</dbReference>
<feature type="compositionally biased region" description="Basic residues" evidence="1">
    <location>
        <begin position="55"/>
        <end position="67"/>
    </location>
</feature>
<keyword evidence="3" id="KW-1185">Reference proteome</keyword>
<dbReference type="HOGENOM" id="CLU_112412_1_0_6"/>
<reference evidence="2 3" key="1">
    <citation type="journal article" date="2012" name="J. Bacteriol.">
        <title>Complete Genome Sequence of Rahnella aquatilis CIP 78.65.</title>
        <authorList>
            <person name="Martinez R.J."/>
            <person name="Bruce D."/>
            <person name="Detter C."/>
            <person name="Goodwin L.A."/>
            <person name="Han J."/>
            <person name="Han C.S."/>
            <person name="Held B."/>
            <person name="Land M.L."/>
            <person name="Mikhailova N."/>
            <person name="Nolan M."/>
            <person name="Pennacchio L."/>
            <person name="Pitluck S."/>
            <person name="Tapia R."/>
            <person name="Woyke T."/>
            <person name="Sobecky P.A."/>
        </authorList>
    </citation>
    <scope>NUCLEOTIDE SEQUENCE [LARGE SCALE GENOMIC DNA]</scope>
    <source>
        <strain evidence="3">ATCC 33071 / DSM 4594 / JCM 1683 / NBRC 105701 / NCIMB 13365 / CIP 78.65</strain>
    </source>
</reference>
<dbReference type="KEGG" id="raq:Rahaq2_1542"/>
<dbReference type="OrthoDB" id="6402405at2"/>
<evidence type="ECO:0000256" key="1">
    <source>
        <dbReference type="SAM" id="MobiDB-lite"/>
    </source>
</evidence>
<evidence type="ECO:0000313" key="2">
    <source>
        <dbReference type="EMBL" id="AEX51420.1"/>
    </source>
</evidence>
<organism evidence="2 3">
    <name type="scientific">Rahnella aquatilis (strain ATCC 33071 / DSM 4594 / JCM 1683 / NBRC 105701 / NCIMB 13365 / CIP 78.65)</name>
    <dbReference type="NCBI Taxonomy" id="745277"/>
    <lineage>
        <taxon>Bacteria</taxon>
        <taxon>Pseudomonadati</taxon>
        <taxon>Pseudomonadota</taxon>
        <taxon>Gammaproteobacteria</taxon>
        <taxon>Enterobacterales</taxon>
        <taxon>Yersiniaceae</taxon>
        <taxon>Rahnella</taxon>
    </lineage>
</organism>
<dbReference type="STRING" id="745277.Rahaq2_1542"/>
<sequence length="152" mass="17451">MNELKPFDDKLAGLLASLSPAGRRKMAAEIAKKLRASQQQRIKQQKAPDGTPYAARKRQPVRGKRGRVKREMFAKLRTARYLKTKGSSEAAVVEFAGRVQRIARIHQEGLKDKPNRYSQPVKYDIRPLLGFNAADRQIFEDVIFRHYVDEMN</sequence>
<dbReference type="RefSeq" id="WP_015696639.1">
    <property type="nucleotide sequence ID" value="NC_016818.1"/>
</dbReference>
<evidence type="ECO:0000313" key="3">
    <source>
        <dbReference type="Proteomes" id="UP000009010"/>
    </source>
</evidence>
<gene>
    <name evidence="2" type="ordered locus">Rahaq2_1542</name>
</gene>
<dbReference type="PATRIC" id="fig|745277.3.peg.1480"/>
<name>H2IRI4_RAHAC</name>
<feature type="region of interest" description="Disordered" evidence="1">
    <location>
        <begin position="36"/>
        <end position="67"/>
    </location>
</feature>
<dbReference type="AlphaFoldDB" id="H2IRI4"/>
<protein>
    <submittedName>
        <fullName evidence="2">Phage virion morphogenesis protein, putative tail completion</fullName>
    </submittedName>
</protein>
<dbReference type="eggNOG" id="COG5005">
    <property type="taxonomic scope" value="Bacteria"/>
</dbReference>
<dbReference type="Proteomes" id="UP000009010">
    <property type="component" value="Chromosome"/>
</dbReference>
<dbReference type="EMBL" id="CP003244">
    <property type="protein sequence ID" value="AEX51420.1"/>
    <property type="molecule type" value="Genomic_DNA"/>
</dbReference>
<dbReference type="NCBIfam" id="TIGR01635">
    <property type="entry name" value="tail_comp_S"/>
    <property type="match status" value="1"/>
</dbReference>
<accession>H2IRI4</accession>